<evidence type="ECO:0000313" key="2">
    <source>
        <dbReference type="EMBL" id="TPP61013.1"/>
    </source>
</evidence>
<accession>A0A504YIJ7</accession>
<dbReference type="EMBL" id="SUNJ01008714">
    <property type="protein sequence ID" value="TPP61013.1"/>
    <property type="molecule type" value="Genomic_DNA"/>
</dbReference>
<reference evidence="2 3" key="1">
    <citation type="submission" date="2019-04" db="EMBL/GenBank/DDBJ databases">
        <title>Annotation for the trematode Fasciola gigantica.</title>
        <authorList>
            <person name="Choi Y.-J."/>
        </authorList>
    </citation>
    <scope>NUCLEOTIDE SEQUENCE [LARGE SCALE GENOMIC DNA]</scope>
    <source>
        <strain evidence="2">Uganda_cow_1</strain>
    </source>
</reference>
<evidence type="ECO:0000256" key="1">
    <source>
        <dbReference type="SAM" id="SignalP"/>
    </source>
</evidence>
<comment type="caution">
    <text evidence="2">The sequence shown here is derived from an EMBL/GenBank/DDBJ whole genome shotgun (WGS) entry which is preliminary data.</text>
</comment>
<evidence type="ECO:0008006" key="4">
    <source>
        <dbReference type="Google" id="ProtNLM"/>
    </source>
</evidence>
<organism evidence="2 3">
    <name type="scientific">Fasciola gigantica</name>
    <name type="common">Giant liver fluke</name>
    <dbReference type="NCBI Taxonomy" id="46835"/>
    <lineage>
        <taxon>Eukaryota</taxon>
        <taxon>Metazoa</taxon>
        <taxon>Spiralia</taxon>
        <taxon>Lophotrochozoa</taxon>
        <taxon>Platyhelminthes</taxon>
        <taxon>Trematoda</taxon>
        <taxon>Digenea</taxon>
        <taxon>Plagiorchiida</taxon>
        <taxon>Echinostomata</taxon>
        <taxon>Echinostomatoidea</taxon>
        <taxon>Fasciolidae</taxon>
        <taxon>Fasciola</taxon>
    </lineage>
</organism>
<feature type="chain" id="PRO_5021196279" description="Secreted protein" evidence="1">
    <location>
        <begin position="19"/>
        <end position="120"/>
    </location>
</feature>
<dbReference type="Proteomes" id="UP000316759">
    <property type="component" value="Unassembled WGS sequence"/>
</dbReference>
<keyword evidence="1" id="KW-0732">Signal</keyword>
<proteinExistence type="predicted"/>
<dbReference type="AlphaFoldDB" id="A0A504YIJ7"/>
<evidence type="ECO:0000313" key="3">
    <source>
        <dbReference type="Proteomes" id="UP000316759"/>
    </source>
</evidence>
<name>A0A504YIJ7_FASGI</name>
<sequence>MILILSNVFLIWPPLSHRFPQSWTMTLHAQTEPDFTALDPPTPTDTCLPGLHAIRERVRVMCAPNAPTRSNNGLVGLNRITCQPNHGSDQDLIQQALSFGPPVDNYASTRGTVWLDRSRL</sequence>
<feature type="signal peptide" evidence="1">
    <location>
        <begin position="1"/>
        <end position="18"/>
    </location>
</feature>
<keyword evidence="3" id="KW-1185">Reference proteome</keyword>
<protein>
    <recommendedName>
        <fullName evidence="4">Secreted protein</fullName>
    </recommendedName>
</protein>
<gene>
    <name evidence="2" type="ORF">FGIG_02518</name>
</gene>